<evidence type="ECO:0000256" key="1">
    <source>
        <dbReference type="SAM" id="MobiDB-lite"/>
    </source>
</evidence>
<keyword evidence="3" id="KW-1185">Reference proteome</keyword>
<accession>A0A9P8XQ25</accession>
<gene>
    <name evidence="2" type="ORF">B0I36DRAFT_257395</name>
</gene>
<dbReference type="InterPro" id="IPR036397">
    <property type="entry name" value="RNaseH_sf"/>
</dbReference>
<reference evidence="2" key="1">
    <citation type="journal article" date="2021" name="Nat. Commun.">
        <title>Genetic determinants of endophytism in the Arabidopsis root mycobiome.</title>
        <authorList>
            <person name="Mesny F."/>
            <person name="Miyauchi S."/>
            <person name="Thiergart T."/>
            <person name="Pickel B."/>
            <person name="Atanasova L."/>
            <person name="Karlsson M."/>
            <person name="Huettel B."/>
            <person name="Barry K.W."/>
            <person name="Haridas S."/>
            <person name="Chen C."/>
            <person name="Bauer D."/>
            <person name="Andreopoulos W."/>
            <person name="Pangilinan J."/>
            <person name="LaButti K."/>
            <person name="Riley R."/>
            <person name="Lipzen A."/>
            <person name="Clum A."/>
            <person name="Drula E."/>
            <person name="Henrissat B."/>
            <person name="Kohler A."/>
            <person name="Grigoriev I.V."/>
            <person name="Martin F.M."/>
            <person name="Hacquard S."/>
        </authorList>
    </citation>
    <scope>NUCLEOTIDE SEQUENCE</scope>
    <source>
        <strain evidence="2">MPI-CAGE-CH-0230</strain>
    </source>
</reference>
<evidence type="ECO:0000313" key="3">
    <source>
        <dbReference type="Proteomes" id="UP000756346"/>
    </source>
</evidence>
<feature type="region of interest" description="Disordered" evidence="1">
    <location>
        <begin position="78"/>
        <end position="106"/>
    </location>
</feature>
<dbReference type="Proteomes" id="UP000756346">
    <property type="component" value="Unassembled WGS sequence"/>
</dbReference>
<organism evidence="2 3">
    <name type="scientific">Microdochium trichocladiopsis</name>
    <dbReference type="NCBI Taxonomy" id="1682393"/>
    <lineage>
        <taxon>Eukaryota</taxon>
        <taxon>Fungi</taxon>
        <taxon>Dikarya</taxon>
        <taxon>Ascomycota</taxon>
        <taxon>Pezizomycotina</taxon>
        <taxon>Sordariomycetes</taxon>
        <taxon>Xylariomycetidae</taxon>
        <taxon>Xylariales</taxon>
        <taxon>Microdochiaceae</taxon>
        <taxon>Microdochium</taxon>
    </lineage>
</organism>
<dbReference type="Gene3D" id="3.30.420.10">
    <property type="entry name" value="Ribonuclease H-like superfamily/Ribonuclease H"/>
    <property type="match status" value="1"/>
</dbReference>
<dbReference type="OrthoDB" id="4775192at2759"/>
<dbReference type="RefSeq" id="XP_046004234.1">
    <property type="nucleotide sequence ID" value="XM_046151012.1"/>
</dbReference>
<feature type="region of interest" description="Disordered" evidence="1">
    <location>
        <begin position="1"/>
        <end position="20"/>
    </location>
</feature>
<dbReference type="GO" id="GO:0003676">
    <property type="term" value="F:nucleic acid binding"/>
    <property type="evidence" value="ECO:0007669"/>
    <property type="project" value="InterPro"/>
</dbReference>
<evidence type="ECO:0000313" key="2">
    <source>
        <dbReference type="EMBL" id="KAH7010703.1"/>
    </source>
</evidence>
<proteinExistence type="predicted"/>
<dbReference type="GeneID" id="70180558"/>
<sequence>MKRQTTKSGAPTSKSEATRAWNQCWKDLPQAKIQAWIERIPFHIQEVIRLEGGNEYREGRRIRPESNGDFWDVVLQRQRQRQRPSPTPQFDPKGWENVSDDSFTSNSALAGDEMLYLLTGRR</sequence>
<protein>
    <submittedName>
        <fullName evidence="2">Uncharacterized protein</fullName>
    </submittedName>
</protein>
<name>A0A9P8XQ25_9PEZI</name>
<feature type="compositionally biased region" description="Polar residues" evidence="1">
    <location>
        <begin position="1"/>
        <end position="15"/>
    </location>
</feature>
<dbReference type="AlphaFoldDB" id="A0A9P8XQ25"/>
<dbReference type="EMBL" id="JAGTJQ010000017">
    <property type="protein sequence ID" value="KAH7010703.1"/>
    <property type="molecule type" value="Genomic_DNA"/>
</dbReference>
<comment type="caution">
    <text evidence="2">The sequence shown here is derived from an EMBL/GenBank/DDBJ whole genome shotgun (WGS) entry which is preliminary data.</text>
</comment>